<protein>
    <submittedName>
        <fullName evidence="1">Uncharacterized protein</fullName>
    </submittedName>
</protein>
<gene>
    <name evidence="1" type="ORF">ACH5RR_024794</name>
</gene>
<evidence type="ECO:0000313" key="2">
    <source>
        <dbReference type="Proteomes" id="UP001630127"/>
    </source>
</evidence>
<dbReference type="EMBL" id="JBJUIK010000011">
    <property type="protein sequence ID" value="KAL3512077.1"/>
    <property type="molecule type" value="Genomic_DNA"/>
</dbReference>
<comment type="caution">
    <text evidence="1">The sequence shown here is derived from an EMBL/GenBank/DDBJ whole genome shotgun (WGS) entry which is preliminary data.</text>
</comment>
<reference evidence="1 2" key="1">
    <citation type="submission" date="2024-11" db="EMBL/GenBank/DDBJ databases">
        <title>A near-complete genome assembly of Cinchona calisaya.</title>
        <authorList>
            <person name="Lian D.C."/>
            <person name="Zhao X.W."/>
            <person name="Wei L."/>
        </authorList>
    </citation>
    <scope>NUCLEOTIDE SEQUENCE [LARGE SCALE GENOMIC DNA]</scope>
    <source>
        <tissue evidence="1">Nenye</tissue>
    </source>
</reference>
<keyword evidence="2" id="KW-1185">Reference proteome</keyword>
<name>A0ABD2Z0Z3_9GENT</name>
<proteinExistence type="predicted"/>
<sequence length="109" mass="12483">MNPPREEDELIRRKFFKAKAGNLMAIEIQITNRFIINKIIVEPTRRVMFKAKTDNLMVIEIQSSNRFIINKIIAGNADGVNIATLLEDIVHIIDLFLSSSLIVLVILMF</sequence>
<dbReference type="AlphaFoldDB" id="A0ABD2Z0Z3"/>
<organism evidence="1 2">
    <name type="scientific">Cinchona calisaya</name>
    <dbReference type="NCBI Taxonomy" id="153742"/>
    <lineage>
        <taxon>Eukaryota</taxon>
        <taxon>Viridiplantae</taxon>
        <taxon>Streptophyta</taxon>
        <taxon>Embryophyta</taxon>
        <taxon>Tracheophyta</taxon>
        <taxon>Spermatophyta</taxon>
        <taxon>Magnoliopsida</taxon>
        <taxon>eudicotyledons</taxon>
        <taxon>Gunneridae</taxon>
        <taxon>Pentapetalae</taxon>
        <taxon>asterids</taxon>
        <taxon>lamiids</taxon>
        <taxon>Gentianales</taxon>
        <taxon>Rubiaceae</taxon>
        <taxon>Cinchonoideae</taxon>
        <taxon>Cinchoneae</taxon>
        <taxon>Cinchona</taxon>
    </lineage>
</organism>
<dbReference type="Proteomes" id="UP001630127">
    <property type="component" value="Unassembled WGS sequence"/>
</dbReference>
<accession>A0ABD2Z0Z3</accession>
<evidence type="ECO:0000313" key="1">
    <source>
        <dbReference type="EMBL" id="KAL3512077.1"/>
    </source>
</evidence>